<evidence type="ECO:0000256" key="2">
    <source>
        <dbReference type="ARBA" id="ARBA00005005"/>
    </source>
</evidence>
<feature type="domain" description="Acyl-CoA dehydrogenase C-terminal bacterial-type" evidence="17">
    <location>
        <begin position="520"/>
        <end position="803"/>
    </location>
</feature>
<keyword evidence="14" id="KW-0472">Membrane</keyword>
<dbReference type="GO" id="GO:0033539">
    <property type="term" value="P:fatty acid beta-oxidation using acyl-CoA dehydrogenase"/>
    <property type="evidence" value="ECO:0007669"/>
    <property type="project" value="InterPro"/>
</dbReference>
<sequence>MTASLWILVVAAMAWFLAYHRARLWIWTAVAGLALAACSFLGAHSPAWLTGLWVLFVLFAAPLNIPALRRPLIGDHILRVFRKIMPAMSATEREALEAGTVWWEAELFGGKPRWEKLFTVPKPKLSPEEQAFLDGPVEELCRMLDDWEITHTHRDLPPVVWRFLKENGFFGMIIPKKYRGLEFSAQAHSAVVMKVASRSITVAVTVMVPNSLGPAELLLHYGTDEQKNHYLPRLARGVDVPCFALTSPEAGSDAGAMPDRGVVCRGEFRGKKDVLGIRLTWEKRYITLGPVATILGLAFRLFDPDRLLGDKEDIGITLALIPTDTPGVHIGTRHNPLNVPFQNGPNWGKDVFIPMDWAIGGQTYLGQGWRMLMDCLAAGRSISLPALSTGAGKLASRATGAYARIRKQFKLPIGRFEGIEEALARIAGYTYVMDAARTLTARAVDLGEKPSVASAIVKYHLTEHMRRVVNDAMDVQGGAGICLGPRNFMGRTYQALPISITVEGANILTRALIIYGQGAVRCHPYVLKEMQAVADADRTRASKTFDGAIFGHIGFTISNAARALWLGITDGRFVAAPLGGPARRYAQKLTRISSAFAFVSDVAMLSLGGALKRKEKISGRFADVLSFMYLASAVIKRFEDDGRPKEDIPLMRWAAEYCLHEAAKAIVVILKNFPNRFLGWFLGGMVFPTGRRYYVPSDAMGHAAAKLLLEPSATRDRLTAGIYVSRDSNDATGRLEAALPKVIAAEPLERKLQAFVDAHPLLTGDIEAQLEAAQKQGILNREEAEAVRTVHALRQEVIAVDDFPAKDF</sequence>
<dbReference type="FunFam" id="2.40.110.10:FF:000010">
    <property type="entry name" value="Acyl-CoA dehydrogenase"/>
    <property type="match status" value="1"/>
</dbReference>
<dbReference type="EMBL" id="MFSU01000105">
    <property type="protein sequence ID" value="OGI45454.1"/>
    <property type="molecule type" value="Genomic_DNA"/>
</dbReference>
<comment type="catalytic activity">
    <reaction evidence="13">
        <text>a long-chain 2,3-saturated fatty acyl-CoA + oxidized [electron-transfer flavoprotein] + H(+) = a long-chain (2E)-enoyl-CoA + reduced [electron-transfer flavoprotein]</text>
        <dbReference type="Rhea" id="RHEA:17721"/>
        <dbReference type="Rhea" id="RHEA-COMP:10685"/>
        <dbReference type="Rhea" id="RHEA-COMP:10686"/>
        <dbReference type="ChEBI" id="CHEBI:15378"/>
        <dbReference type="ChEBI" id="CHEBI:57692"/>
        <dbReference type="ChEBI" id="CHEBI:58307"/>
        <dbReference type="ChEBI" id="CHEBI:83721"/>
        <dbReference type="ChEBI" id="CHEBI:83727"/>
        <dbReference type="EC" id="1.3.8.8"/>
    </reaction>
</comment>
<dbReference type="EC" id="1.3.8.7" evidence="4"/>
<evidence type="ECO:0000256" key="7">
    <source>
        <dbReference type="ARBA" id="ARBA00022630"/>
    </source>
</evidence>
<evidence type="ECO:0000256" key="13">
    <source>
        <dbReference type="ARBA" id="ARBA00049247"/>
    </source>
</evidence>
<dbReference type="SUPFAM" id="SSF47203">
    <property type="entry name" value="Acyl-CoA dehydrogenase C-terminal domain-like"/>
    <property type="match status" value="1"/>
</dbReference>
<dbReference type="UniPathway" id="UPA00659"/>
<gene>
    <name evidence="18" type="primary">fadE</name>
    <name evidence="18" type="ORF">A2151_04765</name>
</gene>
<dbReference type="GO" id="GO:0005737">
    <property type="term" value="C:cytoplasm"/>
    <property type="evidence" value="ECO:0007669"/>
    <property type="project" value="TreeGrafter"/>
</dbReference>
<dbReference type="PANTHER" id="PTHR48083">
    <property type="entry name" value="MEDIUM-CHAIN SPECIFIC ACYL-COA DEHYDROGENASE, MITOCHONDRIAL-RELATED"/>
    <property type="match status" value="1"/>
</dbReference>
<feature type="transmembrane region" description="Helical" evidence="14">
    <location>
        <begin position="46"/>
        <end position="65"/>
    </location>
</feature>
<dbReference type="AlphaFoldDB" id="A0A1F6TJZ6"/>
<evidence type="ECO:0000256" key="12">
    <source>
        <dbReference type="ARBA" id="ARBA00047882"/>
    </source>
</evidence>
<dbReference type="Gene3D" id="2.40.110.10">
    <property type="entry name" value="Butyryl-CoA Dehydrogenase, subunit A, domain 2"/>
    <property type="match status" value="1"/>
</dbReference>
<evidence type="ECO:0000259" key="16">
    <source>
        <dbReference type="Pfam" id="PF02771"/>
    </source>
</evidence>
<keyword evidence="9" id="KW-0276">Fatty acid metabolism</keyword>
<evidence type="ECO:0000259" key="15">
    <source>
        <dbReference type="Pfam" id="PF00441"/>
    </source>
</evidence>
<feature type="domain" description="Acyl-CoA dehydrogenase/oxidase N-terminal" evidence="16">
    <location>
        <begin position="142"/>
        <end position="237"/>
    </location>
</feature>
<dbReference type="EC" id="1.3.8.8" evidence="5"/>
<proteinExistence type="inferred from homology"/>
<dbReference type="FunFam" id="1.20.140.10:FF:000009">
    <property type="entry name" value="Acyl-CoA dehydrogenase"/>
    <property type="match status" value="1"/>
</dbReference>
<dbReference type="Gene3D" id="1.20.140.10">
    <property type="entry name" value="Butyryl-CoA Dehydrogenase, subunit A, domain 3"/>
    <property type="match status" value="1"/>
</dbReference>
<dbReference type="InterPro" id="IPR015396">
    <property type="entry name" value="FadE_C"/>
</dbReference>
<reference evidence="18 19" key="1">
    <citation type="journal article" date="2016" name="Nat. Commun.">
        <title>Thousands of microbial genomes shed light on interconnected biogeochemical processes in an aquifer system.</title>
        <authorList>
            <person name="Anantharaman K."/>
            <person name="Brown C.T."/>
            <person name="Hug L.A."/>
            <person name="Sharon I."/>
            <person name="Castelle C.J."/>
            <person name="Probst A.J."/>
            <person name="Thomas B.C."/>
            <person name="Singh A."/>
            <person name="Wilkins M.J."/>
            <person name="Karaoz U."/>
            <person name="Brodie E.L."/>
            <person name="Williams K.H."/>
            <person name="Hubbard S.S."/>
            <person name="Banfield J.F."/>
        </authorList>
    </citation>
    <scope>NUCLEOTIDE SEQUENCE [LARGE SCALE GENOMIC DNA]</scope>
</reference>
<dbReference type="Proteomes" id="UP000178885">
    <property type="component" value="Unassembled WGS sequence"/>
</dbReference>
<dbReference type="GO" id="GO:0070991">
    <property type="term" value="F:medium-chain fatty acyl-CoA dehydrogenase activity"/>
    <property type="evidence" value="ECO:0007669"/>
    <property type="project" value="UniProtKB-EC"/>
</dbReference>
<comment type="cofactor">
    <cofactor evidence="1">
        <name>FAD</name>
        <dbReference type="ChEBI" id="CHEBI:57692"/>
    </cofactor>
</comment>
<dbReference type="NCBIfam" id="NF009586">
    <property type="entry name" value="PRK13026.1"/>
    <property type="match status" value="1"/>
</dbReference>
<dbReference type="STRING" id="1817760.A2151_04765"/>
<dbReference type="InterPro" id="IPR009075">
    <property type="entry name" value="AcylCo_DH/oxidase_C"/>
</dbReference>
<dbReference type="Pfam" id="PF09317">
    <property type="entry name" value="ACDH_C"/>
    <property type="match status" value="1"/>
</dbReference>
<dbReference type="InterPro" id="IPR036250">
    <property type="entry name" value="AcylCo_DH-like_C"/>
</dbReference>
<evidence type="ECO:0000313" key="18">
    <source>
        <dbReference type="EMBL" id="OGI45454.1"/>
    </source>
</evidence>
<organism evidence="18 19">
    <name type="scientific">Candidatus Muproteobacteria bacterium RBG_16_65_34</name>
    <dbReference type="NCBI Taxonomy" id="1817760"/>
    <lineage>
        <taxon>Bacteria</taxon>
        <taxon>Pseudomonadati</taxon>
        <taxon>Pseudomonadota</taxon>
        <taxon>Candidatus Muproteobacteria</taxon>
    </lineage>
</organism>
<feature type="domain" description="Acyl-CoA dehydrogenase/oxidase C-terminal" evidence="15">
    <location>
        <begin position="366"/>
        <end position="513"/>
    </location>
</feature>
<dbReference type="InterPro" id="IPR037069">
    <property type="entry name" value="AcylCoA_DH/ox_N_sf"/>
</dbReference>
<dbReference type="GO" id="GO:0050660">
    <property type="term" value="F:flavin adenine dinucleotide binding"/>
    <property type="evidence" value="ECO:0007669"/>
    <property type="project" value="InterPro"/>
</dbReference>
<evidence type="ECO:0000256" key="9">
    <source>
        <dbReference type="ARBA" id="ARBA00022832"/>
    </source>
</evidence>
<dbReference type="SUPFAM" id="SSF56645">
    <property type="entry name" value="Acyl-CoA dehydrogenase NM domain-like"/>
    <property type="match status" value="1"/>
</dbReference>
<keyword evidence="11" id="KW-0443">Lipid metabolism</keyword>
<evidence type="ECO:0000256" key="3">
    <source>
        <dbReference type="ARBA" id="ARBA00009347"/>
    </source>
</evidence>
<keyword evidence="10" id="KW-0560">Oxidoreductase</keyword>
<evidence type="ECO:0000256" key="11">
    <source>
        <dbReference type="ARBA" id="ARBA00023098"/>
    </source>
</evidence>
<keyword evidence="8" id="KW-0274">FAD</keyword>
<dbReference type="PANTHER" id="PTHR48083:SF33">
    <property type="entry name" value="ACYL-COENZYME A DEHYDROGENASE"/>
    <property type="match status" value="1"/>
</dbReference>
<dbReference type="Gene3D" id="1.10.540.10">
    <property type="entry name" value="Acyl-CoA dehydrogenase/oxidase, N-terminal domain"/>
    <property type="match status" value="1"/>
</dbReference>
<accession>A0A1F6TJZ6</accession>
<dbReference type="NCBIfam" id="NF007000">
    <property type="entry name" value="PRK09463.1"/>
    <property type="match status" value="1"/>
</dbReference>
<dbReference type="InterPro" id="IPR013786">
    <property type="entry name" value="AcylCoA_DH/ox_N"/>
</dbReference>
<name>A0A1F6TJZ6_9PROT</name>
<dbReference type="InterPro" id="IPR046373">
    <property type="entry name" value="Acyl-CoA_Oxase/DH_mid-dom_sf"/>
</dbReference>
<evidence type="ECO:0000313" key="19">
    <source>
        <dbReference type="Proteomes" id="UP000178885"/>
    </source>
</evidence>
<protein>
    <recommendedName>
        <fullName evidence="6">Acyl-coenzyme A dehydrogenase</fullName>
        <ecNumber evidence="4">1.3.8.7</ecNumber>
        <ecNumber evidence="5">1.3.8.8</ecNumber>
    </recommendedName>
</protein>
<keyword evidence="7" id="KW-0285">Flavoprotein</keyword>
<dbReference type="InterPro" id="IPR050741">
    <property type="entry name" value="Acyl-CoA_dehydrogenase"/>
</dbReference>
<comment type="similarity">
    <text evidence="3">Belongs to the acyl-CoA dehydrogenase family.</text>
</comment>
<evidence type="ECO:0000256" key="6">
    <source>
        <dbReference type="ARBA" id="ARBA00020144"/>
    </source>
</evidence>
<comment type="catalytic activity">
    <reaction evidence="12">
        <text>a medium-chain 2,3-saturated fatty acyl-CoA + oxidized [electron-transfer flavoprotein] + H(+) = a medium-chain (2E)-enoyl-CoA + reduced [electron-transfer flavoprotein]</text>
        <dbReference type="Rhea" id="RHEA:14477"/>
        <dbReference type="Rhea" id="RHEA-COMP:10685"/>
        <dbReference type="Rhea" id="RHEA-COMP:10686"/>
        <dbReference type="ChEBI" id="CHEBI:15378"/>
        <dbReference type="ChEBI" id="CHEBI:57692"/>
        <dbReference type="ChEBI" id="CHEBI:58307"/>
        <dbReference type="ChEBI" id="CHEBI:83723"/>
        <dbReference type="ChEBI" id="CHEBI:83726"/>
        <dbReference type="EC" id="1.3.8.7"/>
    </reaction>
</comment>
<keyword evidence="14" id="KW-0812">Transmembrane</keyword>
<keyword evidence="14" id="KW-1133">Transmembrane helix</keyword>
<evidence type="ECO:0000256" key="5">
    <source>
        <dbReference type="ARBA" id="ARBA00012040"/>
    </source>
</evidence>
<dbReference type="FunFam" id="1.10.540.10:FF:000004">
    <property type="entry name" value="Acyl-CoA dehydrogenase"/>
    <property type="match status" value="1"/>
</dbReference>
<dbReference type="Pfam" id="PF00441">
    <property type="entry name" value="Acyl-CoA_dh_1"/>
    <property type="match status" value="1"/>
</dbReference>
<evidence type="ECO:0000256" key="14">
    <source>
        <dbReference type="SAM" id="Phobius"/>
    </source>
</evidence>
<evidence type="ECO:0000256" key="10">
    <source>
        <dbReference type="ARBA" id="ARBA00023002"/>
    </source>
</evidence>
<comment type="pathway">
    <text evidence="2">Lipid metabolism; fatty acid beta-oxidation.</text>
</comment>
<dbReference type="GO" id="GO:0004466">
    <property type="term" value="F:long-chain fatty acyl-CoA dehydrogenase activity"/>
    <property type="evidence" value="ECO:0007669"/>
    <property type="project" value="UniProtKB-EC"/>
</dbReference>
<evidence type="ECO:0000256" key="1">
    <source>
        <dbReference type="ARBA" id="ARBA00001974"/>
    </source>
</evidence>
<evidence type="ECO:0000256" key="4">
    <source>
        <dbReference type="ARBA" id="ARBA00012033"/>
    </source>
</evidence>
<dbReference type="Pfam" id="PF02771">
    <property type="entry name" value="Acyl-CoA_dh_N"/>
    <property type="match status" value="1"/>
</dbReference>
<evidence type="ECO:0000259" key="17">
    <source>
        <dbReference type="Pfam" id="PF09317"/>
    </source>
</evidence>
<comment type="caution">
    <text evidence="18">The sequence shown here is derived from an EMBL/GenBank/DDBJ whole genome shotgun (WGS) entry which is preliminary data.</text>
</comment>
<dbReference type="InterPro" id="IPR009100">
    <property type="entry name" value="AcylCoA_DH/oxidase_NM_dom_sf"/>
</dbReference>
<evidence type="ECO:0000256" key="8">
    <source>
        <dbReference type="ARBA" id="ARBA00022827"/>
    </source>
</evidence>